<keyword evidence="4" id="KW-1185">Reference proteome</keyword>
<gene>
    <name evidence="3" type="ORF">MVEN_00444400</name>
</gene>
<name>A0A8H6YVK1_9AGAR</name>
<dbReference type="EMBL" id="JACAZI010000003">
    <property type="protein sequence ID" value="KAF7365707.1"/>
    <property type="molecule type" value="Genomic_DNA"/>
</dbReference>
<dbReference type="SUPFAM" id="SSF51735">
    <property type="entry name" value="NAD(P)-binding Rossmann-fold domains"/>
    <property type="match status" value="1"/>
</dbReference>
<keyword evidence="2" id="KW-0560">Oxidoreductase</keyword>
<dbReference type="InterPro" id="IPR002347">
    <property type="entry name" value="SDR_fam"/>
</dbReference>
<sequence>MEPNFTLESTAEEVATAFAKEIENKNVLITGTSLNGLGFETARVIAKYASLVIITGYNAERLRLSEEALLKEVPSANIRCLILDLSSLTNVRKAAAEVNAYAEPIHVLINNAAAPMGTFKLTADGLENQIATDHVGPFLFTKLLTPKLLAATTPTYTPRVVNVGSNAHHYAPEIDFATIFKPDKGSFNTTVAYGQAKSANILATIELAKRARGKLNAYVVHPGVIYTNLNQHPEAIPVLKQMGLLDENGEPSSARFQWKTIPQGAASTVVAAFDPYLDDKSGVYLVDCQIATETIAPHTSDPTRAEMLWNLTEEIIGEKFKL</sequence>
<reference evidence="3" key="1">
    <citation type="submission" date="2020-05" db="EMBL/GenBank/DDBJ databases">
        <title>Mycena genomes resolve the evolution of fungal bioluminescence.</title>
        <authorList>
            <person name="Tsai I.J."/>
        </authorList>
    </citation>
    <scope>NUCLEOTIDE SEQUENCE</scope>
    <source>
        <strain evidence="3">CCC161011</strain>
    </source>
</reference>
<dbReference type="OrthoDB" id="191139at2759"/>
<organism evidence="3 4">
    <name type="scientific">Mycena venus</name>
    <dbReference type="NCBI Taxonomy" id="2733690"/>
    <lineage>
        <taxon>Eukaryota</taxon>
        <taxon>Fungi</taxon>
        <taxon>Dikarya</taxon>
        <taxon>Basidiomycota</taxon>
        <taxon>Agaricomycotina</taxon>
        <taxon>Agaricomycetes</taxon>
        <taxon>Agaricomycetidae</taxon>
        <taxon>Agaricales</taxon>
        <taxon>Marasmiineae</taxon>
        <taxon>Mycenaceae</taxon>
        <taxon>Mycena</taxon>
    </lineage>
</organism>
<dbReference type="AlphaFoldDB" id="A0A8H6YVK1"/>
<comment type="similarity">
    <text evidence="1">Belongs to the short-chain dehydrogenases/reductases (SDR) family.</text>
</comment>
<dbReference type="Proteomes" id="UP000620124">
    <property type="component" value="Unassembled WGS sequence"/>
</dbReference>
<dbReference type="Pfam" id="PF00106">
    <property type="entry name" value="adh_short"/>
    <property type="match status" value="1"/>
</dbReference>
<evidence type="ECO:0000256" key="2">
    <source>
        <dbReference type="ARBA" id="ARBA00023002"/>
    </source>
</evidence>
<dbReference type="GO" id="GO:0016491">
    <property type="term" value="F:oxidoreductase activity"/>
    <property type="evidence" value="ECO:0007669"/>
    <property type="project" value="UniProtKB-KW"/>
</dbReference>
<dbReference type="InterPro" id="IPR036291">
    <property type="entry name" value="NAD(P)-bd_dom_sf"/>
</dbReference>
<dbReference type="PANTHER" id="PTHR24320">
    <property type="entry name" value="RETINOL DEHYDROGENASE"/>
    <property type="match status" value="1"/>
</dbReference>
<evidence type="ECO:0000313" key="4">
    <source>
        <dbReference type="Proteomes" id="UP000620124"/>
    </source>
</evidence>
<evidence type="ECO:0000313" key="3">
    <source>
        <dbReference type="EMBL" id="KAF7365707.1"/>
    </source>
</evidence>
<dbReference type="PANTHER" id="PTHR24320:SF283">
    <property type="entry name" value="RETINOL DEHYDROGENASE 11"/>
    <property type="match status" value="1"/>
</dbReference>
<comment type="caution">
    <text evidence="3">The sequence shown here is derived from an EMBL/GenBank/DDBJ whole genome shotgun (WGS) entry which is preliminary data.</text>
</comment>
<dbReference type="Gene3D" id="3.40.50.720">
    <property type="entry name" value="NAD(P)-binding Rossmann-like Domain"/>
    <property type="match status" value="1"/>
</dbReference>
<proteinExistence type="inferred from homology"/>
<accession>A0A8H6YVK1</accession>
<evidence type="ECO:0000256" key="1">
    <source>
        <dbReference type="ARBA" id="ARBA00006484"/>
    </source>
</evidence>
<protein>
    <submittedName>
        <fullName evidence="3">Short-chain dehydrogenase/reductase family protein</fullName>
    </submittedName>
</protein>